<dbReference type="InterPro" id="IPR004344">
    <property type="entry name" value="TTL/TTLL_fam"/>
</dbReference>
<reference evidence="3 4" key="1">
    <citation type="submission" date="2016-02" db="EMBL/GenBank/DDBJ databases">
        <title>Genome analysis of coral dinoflagellate symbionts highlights evolutionary adaptations to a symbiotic lifestyle.</title>
        <authorList>
            <person name="Aranda M."/>
            <person name="Li Y."/>
            <person name="Liew Y.J."/>
            <person name="Baumgarten S."/>
            <person name="Simakov O."/>
            <person name="Wilson M."/>
            <person name="Piel J."/>
            <person name="Ashoor H."/>
            <person name="Bougouffa S."/>
            <person name="Bajic V.B."/>
            <person name="Ryu T."/>
            <person name="Ravasi T."/>
            <person name="Bayer T."/>
            <person name="Micklem G."/>
            <person name="Kim H."/>
            <person name="Bhak J."/>
            <person name="Lajeunesse T.C."/>
            <person name="Voolstra C.R."/>
        </authorList>
    </citation>
    <scope>NUCLEOTIDE SEQUENCE [LARGE SCALE GENOMIC DNA]</scope>
    <source>
        <strain evidence="3 4">CCMP2467</strain>
    </source>
</reference>
<name>A0A1Q9EES8_SYMMI</name>
<evidence type="ECO:0000256" key="1">
    <source>
        <dbReference type="SAM" id="MobiDB-lite"/>
    </source>
</evidence>
<organism evidence="3 4">
    <name type="scientific">Symbiodinium microadriaticum</name>
    <name type="common">Dinoflagellate</name>
    <name type="synonym">Zooxanthella microadriatica</name>
    <dbReference type="NCBI Taxonomy" id="2951"/>
    <lineage>
        <taxon>Eukaryota</taxon>
        <taxon>Sar</taxon>
        <taxon>Alveolata</taxon>
        <taxon>Dinophyceae</taxon>
        <taxon>Suessiales</taxon>
        <taxon>Symbiodiniaceae</taxon>
        <taxon>Symbiodinium</taxon>
    </lineage>
</organism>
<protein>
    <submittedName>
        <fullName evidence="3">Uncharacterized protein</fullName>
    </submittedName>
</protein>
<keyword evidence="2" id="KW-0472">Membrane</keyword>
<gene>
    <name evidence="3" type="ORF">AK812_SmicGene10862</name>
</gene>
<feature type="region of interest" description="Disordered" evidence="1">
    <location>
        <begin position="491"/>
        <end position="571"/>
    </location>
</feature>
<evidence type="ECO:0000313" key="4">
    <source>
        <dbReference type="Proteomes" id="UP000186817"/>
    </source>
</evidence>
<sequence length="571" mass="62378">MMPPTRADASRSAPSPKSDAWKFSRGLRAACVSLFCCAALRSWCCATQSKKDTFVAAAPRPMRAPGAWASCLLRRPEPPIARPALPEAATAASAAVFVAAAVFARVQENGSGGNKLLKEAGPFRFYVDRCLINFDQAFCQLAATESSLPAKIPVFTFFDGYFPVPELDSIPSKAWAPGVCGIKTSCIAKEVGDDGMVLQTIMITMMLVPGLLSQLTLLPVFGRGMMVMLLLPVRVRVRVLVAVAVVVVLVTVLVLVAMVAVVVVAVAVVLLLDRSVTDTYDDKRRLAVCLREACCEATFARCYLTEEEVASAASGSKDGQLFFVKPPCESGGRGIRVVDTSQLRQVALEAGSLVQEAVQDLETLDRRKFVLRFYLLIHGGRLYLHKRGVVVVHEKPYDPASTDYDVQVCHDEMHSAGAADRLRPWHLQPEAERWRSAVQQCLTEALPALWPLLEASSMQRYALVGGDALIERSGDAKLIEFNFFPNLGQLRKRHSRPPRRVQEGVVMQPRRGEGGEEGRGEERGEAERREGEEGKGDAVEGASEEGELRRGGEGDAGSRVNRWEIVGRLKE</sequence>
<evidence type="ECO:0000313" key="3">
    <source>
        <dbReference type="EMBL" id="OLQ05909.1"/>
    </source>
</evidence>
<dbReference type="OrthoDB" id="445462at2759"/>
<evidence type="ECO:0000256" key="2">
    <source>
        <dbReference type="SAM" id="Phobius"/>
    </source>
</evidence>
<feature type="compositionally biased region" description="Basic and acidic residues" evidence="1">
    <location>
        <begin position="561"/>
        <end position="571"/>
    </location>
</feature>
<feature type="transmembrane region" description="Helical" evidence="2">
    <location>
        <begin position="239"/>
        <end position="272"/>
    </location>
</feature>
<dbReference type="EMBL" id="LSRX01000172">
    <property type="protein sequence ID" value="OLQ05909.1"/>
    <property type="molecule type" value="Genomic_DNA"/>
</dbReference>
<comment type="caution">
    <text evidence="3">The sequence shown here is derived from an EMBL/GenBank/DDBJ whole genome shotgun (WGS) entry which is preliminary data.</text>
</comment>
<dbReference type="Proteomes" id="UP000186817">
    <property type="component" value="Unassembled WGS sequence"/>
</dbReference>
<dbReference type="SUPFAM" id="SSF56059">
    <property type="entry name" value="Glutathione synthetase ATP-binding domain-like"/>
    <property type="match status" value="1"/>
</dbReference>
<dbReference type="Pfam" id="PF03133">
    <property type="entry name" value="TTL"/>
    <property type="match status" value="1"/>
</dbReference>
<dbReference type="Gene3D" id="3.30.470.20">
    <property type="entry name" value="ATP-grasp fold, B domain"/>
    <property type="match status" value="1"/>
</dbReference>
<accession>A0A1Q9EES8</accession>
<dbReference type="AlphaFoldDB" id="A0A1Q9EES8"/>
<keyword evidence="2" id="KW-0812">Transmembrane</keyword>
<keyword evidence="2" id="KW-1133">Transmembrane helix</keyword>
<keyword evidence="4" id="KW-1185">Reference proteome</keyword>
<feature type="compositionally biased region" description="Basic and acidic residues" evidence="1">
    <location>
        <begin position="510"/>
        <end position="538"/>
    </location>
</feature>
<proteinExistence type="predicted"/>